<evidence type="ECO:0000256" key="5">
    <source>
        <dbReference type="ARBA" id="ARBA00023242"/>
    </source>
</evidence>
<dbReference type="GO" id="GO:0060090">
    <property type="term" value="F:molecular adaptor activity"/>
    <property type="evidence" value="ECO:0007669"/>
    <property type="project" value="TreeGrafter"/>
</dbReference>
<dbReference type="GO" id="GO:0005634">
    <property type="term" value="C:nucleus"/>
    <property type="evidence" value="ECO:0007669"/>
    <property type="project" value="UniProtKB-SubCell"/>
</dbReference>
<feature type="compositionally biased region" description="Low complexity" evidence="6">
    <location>
        <begin position="1101"/>
        <end position="1120"/>
    </location>
</feature>
<keyword evidence="3" id="KW-0805">Transcription regulation</keyword>
<dbReference type="InterPro" id="IPR055454">
    <property type="entry name" value="CNOT1-like_NOT1_connector"/>
</dbReference>
<protein>
    <submittedName>
        <fullName evidence="13">CCR4-NOT transcription complex subunit 1</fullName>
    </submittedName>
</protein>
<evidence type="ECO:0000259" key="10">
    <source>
        <dbReference type="Pfam" id="PF22940"/>
    </source>
</evidence>
<feature type="domain" description="CCR4-NOT transcription complex subunit 1 CAF1-binding" evidence="8">
    <location>
        <begin position="840"/>
        <end position="1064"/>
    </location>
</feature>
<feature type="region of interest" description="Disordered" evidence="6">
    <location>
        <begin position="1079"/>
        <end position="1120"/>
    </location>
</feature>
<feature type="domain" description="CCR4-NOT transcription complex subunit 1-like NOT1 connector" evidence="11">
    <location>
        <begin position="1410"/>
        <end position="1594"/>
    </location>
</feature>
<feature type="domain" description="CCR4-NOT transcription complex subunit 1 N-terminal" evidence="10">
    <location>
        <begin position="34"/>
        <end position="232"/>
    </location>
</feature>
<dbReference type="Proteomes" id="UP000887566">
    <property type="component" value="Unplaced"/>
</dbReference>
<dbReference type="Pfam" id="PF16415">
    <property type="entry name" value="CNOT1_CAF1_bind"/>
    <property type="match status" value="1"/>
</dbReference>
<keyword evidence="12" id="KW-1185">Reference proteome</keyword>
<feature type="region of interest" description="Disordered" evidence="6">
    <location>
        <begin position="780"/>
        <end position="812"/>
    </location>
</feature>
<keyword evidence="2" id="KW-0678">Repressor</keyword>
<dbReference type="GO" id="GO:0017148">
    <property type="term" value="P:negative regulation of translation"/>
    <property type="evidence" value="ECO:0007669"/>
    <property type="project" value="InterPro"/>
</dbReference>
<name>A0A914UVV1_9BILA</name>
<dbReference type="Pfam" id="PF25097">
    <property type="entry name" value="ARM_Cnot1"/>
    <property type="match status" value="1"/>
</dbReference>
<evidence type="ECO:0000256" key="6">
    <source>
        <dbReference type="SAM" id="MobiDB-lite"/>
    </source>
</evidence>
<organism evidence="12 13">
    <name type="scientific">Plectus sambesii</name>
    <dbReference type="NCBI Taxonomy" id="2011161"/>
    <lineage>
        <taxon>Eukaryota</taxon>
        <taxon>Metazoa</taxon>
        <taxon>Ecdysozoa</taxon>
        <taxon>Nematoda</taxon>
        <taxon>Chromadorea</taxon>
        <taxon>Plectida</taxon>
        <taxon>Plectina</taxon>
        <taxon>Plectoidea</taxon>
        <taxon>Plectidae</taxon>
        <taxon>Plectus</taxon>
    </lineage>
</organism>
<dbReference type="Pfam" id="PF16418">
    <property type="entry name" value="CNOT1_HEAT"/>
    <property type="match status" value="1"/>
</dbReference>
<dbReference type="PANTHER" id="PTHR13162:SF8">
    <property type="entry name" value="CCR4-NOT TRANSCRIPTION COMPLEX SUBUNIT 1"/>
    <property type="match status" value="1"/>
</dbReference>
<dbReference type="PANTHER" id="PTHR13162">
    <property type="entry name" value="CCR4-NOT TRANSCRIPTION COMPLEX"/>
    <property type="match status" value="1"/>
</dbReference>
<dbReference type="Gene3D" id="1.25.40.180">
    <property type="match status" value="1"/>
</dbReference>
<evidence type="ECO:0000256" key="2">
    <source>
        <dbReference type="ARBA" id="ARBA00022491"/>
    </source>
</evidence>
<evidence type="ECO:0000256" key="4">
    <source>
        <dbReference type="ARBA" id="ARBA00023163"/>
    </source>
</evidence>
<proteinExistence type="predicted"/>
<dbReference type="CDD" id="cd20710">
    <property type="entry name" value="NOT1_connector"/>
    <property type="match status" value="1"/>
</dbReference>
<comment type="subcellular location">
    <subcellularLocation>
        <location evidence="1">Nucleus</location>
    </subcellularLocation>
</comment>
<dbReference type="WBParaSite" id="PSAMB.scaffold12size138133.g205.t1">
    <property type="protein sequence ID" value="PSAMB.scaffold12size138133.g205.t1"/>
    <property type="gene ID" value="PSAMB.scaffold12size138133.g205"/>
</dbReference>
<dbReference type="FunFam" id="1.25.40.180:FF:000012">
    <property type="entry name" value="Ccr4-Not transcription complex subunit"/>
    <property type="match status" value="1"/>
</dbReference>
<dbReference type="GO" id="GO:0000932">
    <property type="term" value="C:P-body"/>
    <property type="evidence" value="ECO:0007669"/>
    <property type="project" value="TreeGrafter"/>
</dbReference>
<dbReference type="Pfam" id="PF12842">
    <property type="entry name" value="DUF3819"/>
    <property type="match status" value="1"/>
</dbReference>
<feature type="compositionally biased region" description="Low complexity" evidence="6">
    <location>
        <begin position="797"/>
        <end position="812"/>
    </location>
</feature>
<keyword evidence="5" id="KW-0539">Nucleus</keyword>
<evidence type="ECO:0000313" key="13">
    <source>
        <dbReference type="WBParaSite" id="PSAMB.scaffold12size138133.g205.t1"/>
    </source>
</evidence>
<dbReference type="InterPro" id="IPR055104">
    <property type="entry name" value="CNOT1_1st"/>
</dbReference>
<evidence type="ECO:0000256" key="1">
    <source>
        <dbReference type="ARBA" id="ARBA00004123"/>
    </source>
</evidence>
<feature type="domain" description="CCR4-NOT transcription complex subunit 1 HEAT repeat" evidence="9">
    <location>
        <begin position="506"/>
        <end position="605"/>
    </location>
</feature>
<dbReference type="Gene3D" id="1.25.40.790">
    <property type="match status" value="1"/>
</dbReference>
<evidence type="ECO:0000259" key="8">
    <source>
        <dbReference type="Pfam" id="PF16415"/>
    </source>
</evidence>
<dbReference type="GO" id="GO:0000289">
    <property type="term" value="P:nuclear-transcribed mRNA poly(A) tail shortening"/>
    <property type="evidence" value="ECO:0007669"/>
    <property type="project" value="UniProtKB-ARBA"/>
</dbReference>
<evidence type="ECO:0000259" key="9">
    <source>
        <dbReference type="Pfam" id="PF16418"/>
    </source>
</evidence>
<evidence type="ECO:0000313" key="12">
    <source>
        <dbReference type="Proteomes" id="UP000887566"/>
    </source>
</evidence>
<evidence type="ECO:0000259" key="7">
    <source>
        <dbReference type="Pfam" id="PF12842"/>
    </source>
</evidence>
<evidence type="ECO:0000256" key="3">
    <source>
        <dbReference type="ARBA" id="ARBA00023015"/>
    </source>
</evidence>
<evidence type="ECO:0000259" key="11">
    <source>
        <dbReference type="Pfam" id="PF25097"/>
    </source>
</evidence>
<sequence length="1773" mass="195461">MSISIDSLSIALAHIEQLIASVGKKGAKQCSVADTFEKLSQISSSWGREAEVHLLRALISSIDFTAEARTKANEFVSPQAQLLHQLIVQCAVSKHKRGFVSHLGEAFDRPLRPTRCPGGIAQLSRVIRLTLVQQVVFAVALLQSNKSETRASAVAFLRETLPGLLKSYSDSGTTKDTGLQDCAVETVHLILTSLDEDPEHFAVSAELKESFLSTLKRDFPADSIPVILLPWLSGNRGSSSSRSLGSVAVDFPTDSSSRAAIMDNVSGSSASLLPSQIQEIGYALTSSVESCRQHLNALKASDHSTLNPVTVARILTVMVQTHSNLKNGAPLASVNTGWIEKGKSADQPTSWDVQIFAKTVNEMSPNLNWSEVVMQLDQPGFCVRDRAGLQLLTAGLLAGLEGNAFPIALLYREWNFHKNGQLSWVSHILQNPDVFCFADYPHRQVQLDLLKVQPEDTNKETANWKSLDLIDVLLKLSDAPGQSAEVQQAFRFPINNCPDVQLRNPEDQAKLTRVLEVAHELKPNGLAALFNLPQYLFTIDLACLASRRDFLKLDKWINDKIQEHQEPFVQQLIQFLKRRWPTASFGTPGTQGLPTDIIQTLLGCLHTVMAGAPAPIANDISVLLGQFRQLQMAAKADHQSGPKTPVHMNQPSLLPPAPNPIVQPQPLLSSAFGQSRAVEQPFGAPGTNRAIVSLFPNRIDAMPGGGGAGVDRRFGVVRVDAHAVRPSAFFDGGVADGSHAACRTKLSGYPKVCGMIMSNPNFASFPQQLKDYVTAGCKGQLPPQAQGRETPSWQPQARPAGDAASANAAANGRPNAPAVLSMTSVDTLVNATEKEGIQLVEPPESVVEKVSFLFNNLSMSNLPKKTEEMRTLIEENGKEFLRWLAQYMVMKRVSIEQNFQPLYNNFLTAIADKQLEKACKDETFRNIRILLRSDKRQAASNFGDRQLLKNLGMWLGMITIAKDTPILNTDLDLKSLLMEAYYKGQQELLFVVPFIAKIISSCGKSEVFTAECAWIRAMIKILAELHCEPDLKLNLKFEIEVLCKELQVDLRNVELEGVLKDTDRLLRVPQQLGDLKMLKPPDTATQIGPSPVPTAALQQRQADAGAMDSGAAQSAADDSAGGQSTVAVPAHFYYHDINVTSFQGLAPHLKISATIPLFQLNPQLKHVVRPAVDHAVKELIGPVTERAIKVAMTATEHVCRKDFSLDPDENKLRRACHHMMRAMTAGMAAITCRDPLTTTLQGYLKQAFLTSLRGSSNNPEQLKLIEEAAALVTEDNIELATNFIVKTACEKATPEVDKRMEAEYQLRQAARRENRAYADPTALSRAQSMPEQIRLKSGAIGQQQMAVYDEFSSKICGFKATTNEDMIVDFPQTKAPITTAPTPVSSMMAQPGDKELEAVSLQLQQLIRDIDSVLNPTVVTQSKPAAAVASIRDAISQLVPNPRDMVSAVNLVQRLVEQLLHAFKNPNMMLPTHHDVEWHVRLREAFIATCRILMSQFSFSWLQKCVTKVLIDCRLEYRFNLDAIDVLIRSNLIQMPTYDLHLSALMENGSNFEATVFAQRLIKLYLTSDRNQVNVQEHLPNTFDIINRLSQFQGRTQATDPFGASGGDALAQRQSSVQNIDMTSLLGNQQQSIQPIGSDRLTSFHAHSAALSGGHQMPSVTSRAGDEDPPDLQGKVEMILRDWIQLCYTPIAQREPQTALAQIVHVMHEHGVLSTDEMISRFFRLCTEMCVDVSYRLLKTDNSNSSTLVRQRCYYTLAFALRPKTKAMPKKEP</sequence>
<dbReference type="InterPro" id="IPR024557">
    <property type="entry name" value="CNOT1_dom_4"/>
</dbReference>
<dbReference type="InterPro" id="IPR040398">
    <property type="entry name" value="Not1"/>
</dbReference>
<accession>A0A914UVV1</accession>
<keyword evidence="4" id="KW-0804">Transcription</keyword>
<dbReference type="GO" id="GO:0030015">
    <property type="term" value="C:CCR4-NOT core complex"/>
    <property type="evidence" value="ECO:0007669"/>
    <property type="project" value="InterPro"/>
</dbReference>
<dbReference type="Pfam" id="PF22940">
    <property type="entry name" value="CNOT1_1st"/>
    <property type="match status" value="1"/>
</dbReference>
<feature type="domain" description="CCR4-NOT transcription complex subunit 1" evidence="7">
    <location>
        <begin position="1162"/>
        <end position="1311"/>
    </location>
</feature>
<dbReference type="InterPro" id="IPR032194">
    <property type="entry name" value="CNOT1_HEAT"/>
</dbReference>
<feature type="region of interest" description="Disordered" evidence="6">
    <location>
        <begin position="634"/>
        <end position="659"/>
    </location>
</feature>
<reference evidence="13" key="1">
    <citation type="submission" date="2022-11" db="UniProtKB">
        <authorList>
            <consortium name="WormBaseParasite"/>
        </authorList>
    </citation>
    <scope>IDENTIFICATION</scope>
</reference>
<dbReference type="InterPro" id="IPR032191">
    <property type="entry name" value="CNOT1_CAF1_bind"/>
</dbReference>